<dbReference type="Proteomes" id="UP001056436">
    <property type="component" value="Unassembled WGS sequence"/>
</dbReference>
<evidence type="ECO:0000313" key="2">
    <source>
        <dbReference type="Proteomes" id="UP001056436"/>
    </source>
</evidence>
<dbReference type="AlphaFoldDB" id="A0A9P9XNE3"/>
<comment type="caution">
    <text evidence="1">The sequence shown here is derived from an EMBL/GenBank/DDBJ whole genome shotgun (WGS) entry which is preliminary data.</text>
</comment>
<dbReference type="EMBL" id="SDAQ01000009">
    <property type="protein sequence ID" value="KAI3557039.1"/>
    <property type="molecule type" value="Genomic_DNA"/>
</dbReference>
<evidence type="ECO:0000313" key="1">
    <source>
        <dbReference type="EMBL" id="KAI3557039.1"/>
    </source>
</evidence>
<sequence>MSQIEWNMSLFRAWYWLGGWTVVGVPRGIFLEWQTNGIRDLVATPANASRVYRCGPVTIAANSAGGDHEEEGREKNCGQ</sequence>
<accession>A0A9P9XNE3</accession>
<proteinExistence type="predicted"/>
<organism evidence="1 2">
    <name type="scientific">Colletotrichum abscissum</name>
    <dbReference type="NCBI Taxonomy" id="1671311"/>
    <lineage>
        <taxon>Eukaryota</taxon>
        <taxon>Fungi</taxon>
        <taxon>Dikarya</taxon>
        <taxon>Ascomycota</taxon>
        <taxon>Pezizomycotina</taxon>
        <taxon>Sordariomycetes</taxon>
        <taxon>Hypocreomycetidae</taxon>
        <taxon>Glomerellales</taxon>
        <taxon>Glomerellaceae</taxon>
        <taxon>Colletotrichum</taxon>
        <taxon>Colletotrichum acutatum species complex</taxon>
    </lineage>
</organism>
<reference evidence="1" key="1">
    <citation type="submission" date="2019-01" db="EMBL/GenBank/DDBJ databases">
        <title>Colletotrichum abscissum LGMF1257.</title>
        <authorList>
            <person name="Baroncelli R."/>
        </authorList>
    </citation>
    <scope>NUCLEOTIDE SEQUENCE</scope>
    <source>
        <strain evidence="1">Ca142</strain>
    </source>
</reference>
<protein>
    <submittedName>
        <fullName evidence="1">Uncharacterized protein</fullName>
    </submittedName>
</protein>
<gene>
    <name evidence="1" type="ORF">CABS02_02590</name>
</gene>
<keyword evidence="2" id="KW-1185">Reference proteome</keyword>
<name>A0A9P9XNE3_9PEZI</name>